<keyword evidence="4" id="KW-0472">Membrane</keyword>
<dbReference type="eggNOG" id="COG1286">
    <property type="taxonomic scope" value="Bacteria"/>
</dbReference>
<sequence length="166" mass="18234">MLDTTTFNWVDWGIVCVLGLSIFLSLWRGFVREALSLLGWVAGFILASRYSPWLASYLSDLISGDVVRQVVAFLGVMVATLIATSLVSRLLQSVIQAVGLSFFDRILGSAFGLVRGVVVLLIMAYALKLLAPQTQDAMDQSVLMPHIDTMLNWSQAQLQDARVPTI</sequence>
<evidence type="ECO:0000256" key="1">
    <source>
        <dbReference type="ARBA" id="ARBA00004141"/>
    </source>
</evidence>
<proteinExistence type="predicted"/>
<evidence type="ECO:0000313" key="5">
    <source>
        <dbReference type="EMBL" id="EGG29892.1"/>
    </source>
</evidence>
<dbReference type="Pfam" id="PF02674">
    <property type="entry name" value="Colicin_V"/>
    <property type="match status" value="1"/>
</dbReference>
<comment type="caution">
    <text evidence="5">The sequence shown here is derived from an EMBL/GenBank/DDBJ whole genome shotgun (WGS) entry which is preliminary data.</text>
</comment>
<dbReference type="PANTHER" id="PTHR36926">
    <property type="entry name" value="COLICIN V PRODUCTION PROTEIN"/>
    <property type="match status" value="1"/>
</dbReference>
<comment type="subcellular location">
    <subcellularLocation>
        <location evidence="1">Membrane</location>
        <topology evidence="1">Multi-pass membrane protein</topology>
    </subcellularLocation>
</comment>
<dbReference type="GO" id="GO:0016020">
    <property type="term" value="C:membrane"/>
    <property type="evidence" value="ECO:0007669"/>
    <property type="project" value="UniProtKB-SubCell"/>
</dbReference>
<dbReference type="OrthoDB" id="9810601at2"/>
<keyword evidence="3" id="KW-1133">Transmembrane helix</keyword>
<dbReference type="PANTHER" id="PTHR36926:SF1">
    <property type="entry name" value="COLICIN V PRODUCTION PROTEIN"/>
    <property type="match status" value="1"/>
</dbReference>
<keyword evidence="6" id="KW-1185">Reference proteome</keyword>
<evidence type="ECO:0000313" key="6">
    <source>
        <dbReference type="Proteomes" id="UP000005615"/>
    </source>
</evidence>
<evidence type="ECO:0000256" key="3">
    <source>
        <dbReference type="ARBA" id="ARBA00022989"/>
    </source>
</evidence>
<protein>
    <submittedName>
        <fullName evidence="5">Colicin V production protein</fullName>
    </submittedName>
</protein>
<dbReference type="AlphaFoldDB" id="F3L1A4"/>
<gene>
    <name evidence="5" type="ORF">IMCC3088_1180</name>
</gene>
<dbReference type="RefSeq" id="WP_009575478.1">
    <property type="nucleotide sequence ID" value="NZ_AEIG01000027.1"/>
</dbReference>
<dbReference type="Proteomes" id="UP000005615">
    <property type="component" value="Unassembled WGS sequence"/>
</dbReference>
<dbReference type="InterPro" id="IPR052719">
    <property type="entry name" value="CvpA-like"/>
</dbReference>
<dbReference type="EMBL" id="AEIG01000027">
    <property type="protein sequence ID" value="EGG29892.1"/>
    <property type="molecule type" value="Genomic_DNA"/>
</dbReference>
<evidence type="ECO:0000256" key="2">
    <source>
        <dbReference type="ARBA" id="ARBA00022692"/>
    </source>
</evidence>
<organism evidence="5 6">
    <name type="scientific">Aequoribacter fuscus</name>
    <dbReference type="NCBI Taxonomy" id="2518989"/>
    <lineage>
        <taxon>Bacteria</taxon>
        <taxon>Pseudomonadati</taxon>
        <taxon>Pseudomonadota</taxon>
        <taxon>Gammaproteobacteria</taxon>
        <taxon>Cellvibrionales</taxon>
        <taxon>Halieaceae</taxon>
        <taxon>Aequoribacter</taxon>
    </lineage>
</organism>
<dbReference type="STRING" id="2518989.IMCC3088_1180"/>
<accession>F3L1A4</accession>
<reference evidence="5 6" key="1">
    <citation type="journal article" date="2011" name="J. Bacteriol.">
        <title>Genome sequence of strain IMCC3088, a proteorhodopsin-containing marine bacterium belonging to the OM60/NOR5 clade.</title>
        <authorList>
            <person name="Jang Y."/>
            <person name="Oh H.M."/>
            <person name="Kang I."/>
            <person name="Lee K."/>
            <person name="Yang S.J."/>
            <person name="Cho J.C."/>
        </authorList>
    </citation>
    <scope>NUCLEOTIDE SEQUENCE [LARGE SCALE GENOMIC DNA]</scope>
    <source>
        <strain evidence="5 6">IMCC3088</strain>
    </source>
</reference>
<name>F3L1A4_9GAMM</name>
<dbReference type="InterPro" id="IPR003825">
    <property type="entry name" value="Colicin-V_CvpA"/>
</dbReference>
<dbReference type="GO" id="GO:0009403">
    <property type="term" value="P:toxin biosynthetic process"/>
    <property type="evidence" value="ECO:0007669"/>
    <property type="project" value="InterPro"/>
</dbReference>
<evidence type="ECO:0000256" key="4">
    <source>
        <dbReference type="ARBA" id="ARBA00023136"/>
    </source>
</evidence>
<keyword evidence="2" id="KW-0812">Transmembrane</keyword>